<organism evidence="2 3">
    <name type="scientific">Flavobacterium myungsuense</name>
    <dbReference type="NCBI Taxonomy" id="651823"/>
    <lineage>
        <taxon>Bacteria</taxon>
        <taxon>Pseudomonadati</taxon>
        <taxon>Bacteroidota</taxon>
        <taxon>Flavobacteriia</taxon>
        <taxon>Flavobacteriales</taxon>
        <taxon>Flavobacteriaceae</taxon>
        <taxon>Flavobacterium</taxon>
    </lineage>
</organism>
<evidence type="ECO:0000256" key="1">
    <source>
        <dbReference type="SAM" id="Phobius"/>
    </source>
</evidence>
<feature type="transmembrane region" description="Helical" evidence="1">
    <location>
        <begin position="12"/>
        <end position="30"/>
    </location>
</feature>
<dbReference type="EMBL" id="JBHTIZ010000004">
    <property type="protein sequence ID" value="MFD0982929.1"/>
    <property type="molecule type" value="Genomic_DNA"/>
</dbReference>
<name>A0ABW3IXY1_9FLAO</name>
<evidence type="ECO:0000313" key="2">
    <source>
        <dbReference type="EMBL" id="MFD0982929.1"/>
    </source>
</evidence>
<keyword evidence="1" id="KW-0812">Transmembrane</keyword>
<keyword evidence="1" id="KW-0472">Membrane</keyword>
<evidence type="ECO:0000313" key="3">
    <source>
        <dbReference type="Proteomes" id="UP001597051"/>
    </source>
</evidence>
<sequence>MKKLNSNQLNVITKVFAALTLITILLQVGLDWNNWIEHPKMPWLPLLFMFISVIVLQKAKSKKKEEESSKGE</sequence>
<accession>A0ABW3IXY1</accession>
<protein>
    <submittedName>
        <fullName evidence="2">Uncharacterized protein</fullName>
    </submittedName>
</protein>
<gene>
    <name evidence="2" type="ORF">ACFQ0S_00430</name>
</gene>
<proteinExistence type="predicted"/>
<keyword evidence="1" id="KW-1133">Transmembrane helix</keyword>
<reference evidence="3" key="1">
    <citation type="journal article" date="2019" name="Int. J. Syst. Evol. Microbiol.">
        <title>The Global Catalogue of Microorganisms (GCM) 10K type strain sequencing project: providing services to taxonomists for standard genome sequencing and annotation.</title>
        <authorList>
            <consortium name="The Broad Institute Genomics Platform"/>
            <consortium name="The Broad Institute Genome Sequencing Center for Infectious Disease"/>
            <person name="Wu L."/>
            <person name="Ma J."/>
        </authorList>
    </citation>
    <scope>NUCLEOTIDE SEQUENCE [LARGE SCALE GENOMIC DNA]</scope>
    <source>
        <strain evidence="3">CECT 7649</strain>
    </source>
</reference>
<feature type="transmembrane region" description="Helical" evidence="1">
    <location>
        <begin position="42"/>
        <end position="59"/>
    </location>
</feature>
<dbReference type="RefSeq" id="WP_379754967.1">
    <property type="nucleotide sequence ID" value="NZ_JBHSYB010000016.1"/>
</dbReference>
<comment type="caution">
    <text evidence="2">The sequence shown here is derived from an EMBL/GenBank/DDBJ whole genome shotgun (WGS) entry which is preliminary data.</text>
</comment>
<dbReference type="Proteomes" id="UP001597051">
    <property type="component" value="Unassembled WGS sequence"/>
</dbReference>
<keyword evidence="3" id="KW-1185">Reference proteome</keyword>